<proteinExistence type="predicted"/>
<evidence type="ECO:0000313" key="1">
    <source>
        <dbReference type="Proteomes" id="UP000515146"/>
    </source>
</evidence>
<dbReference type="PANTHER" id="PTHR21838">
    <property type="entry name" value="COILED-COIL DOMAIN-CONTAINING PROTEIN 137"/>
    <property type="match status" value="1"/>
</dbReference>
<protein>
    <submittedName>
        <fullName evidence="2">Myb-like protein X</fullName>
    </submittedName>
</protein>
<dbReference type="InParanoid" id="A0A6P6YIN7"/>
<dbReference type="OMA" id="SNHHFMN"/>
<accession>A0A6P6YIN7</accession>
<sequence>MKHRKIPKSDRHKKIKSVNQLQEINVINDNVVKNNFNQSVPRKLQEILDAKKESNNATKMKKKKKNKFLTNGLVTIVKPSEKFEIEPGMTRKPKPLPEMVIKDLNESNHHFMNRLNKMISQSMAEANLEEHFDLDLGDQIPIDKMDSKQNRLLSANDDNDNNDPQQQKKQQRKKEKNRQNLLRRKARKLGKQHRLIKQLNKNIDDHHHHHNDKDFVKFGEVVHCPPNFEQLFKKRKK</sequence>
<evidence type="ECO:0000313" key="2">
    <source>
        <dbReference type="RefSeq" id="XP_027204744.1"/>
    </source>
</evidence>
<dbReference type="GO" id="GO:0005634">
    <property type="term" value="C:nucleus"/>
    <property type="evidence" value="ECO:0007669"/>
    <property type="project" value="TreeGrafter"/>
</dbReference>
<dbReference type="Proteomes" id="UP000515146">
    <property type="component" value="Unplaced"/>
</dbReference>
<dbReference type="RefSeq" id="XP_027204744.1">
    <property type="nucleotide sequence ID" value="XM_027348943.1"/>
</dbReference>
<dbReference type="PANTHER" id="PTHR21838:SF2">
    <property type="entry name" value="COILED-COIL DOMAIN-CONTAINING PROTEIN 137"/>
    <property type="match status" value="1"/>
</dbReference>
<keyword evidence="1" id="KW-1185">Reference proteome</keyword>
<gene>
    <name evidence="2" type="primary">LOC113798409</name>
</gene>
<dbReference type="InterPro" id="IPR026680">
    <property type="entry name" value="CCDC137"/>
</dbReference>
<organism evidence="1 2">
    <name type="scientific">Dermatophagoides pteronyssinus</name>
    <name type="common">European house dust mite</name>
    <dbReference type="NCBI Taxonomy" id="6956"/>
    <lineage>
        <taxon>Eukaryota</taxon>
        <taxon>Metazoa</taxon>
        <taxon>Ecdysozoa</taxon>
        <taxon>Arthropoda</taxon>
        <taxon>Chelicerata</taxon>
        <taxon>Arachnida</taxon>
        <taxon>Acari</taxon>
        <taxon>Acariformes</taxon>
        <taxon>Sarcoptiformes</taxon>
        <taxon>Astigmata</taxon>
        <taxon>Psoroptidia</taxon>
        <taxon>Analgoidea</taxon>
        <taxon>Pyroglyphidae</taxon>
        <taxon>Dermatophagoidinae</taxon>
        <taxon>Dermatophagoides</taxon>
    </lineage>
</organism>
<dbReference type="OrthoDB" id="5876637at2759"/>
<dbReference type="AlphaFoldDB" id="A0A6P6YIN7"/>
<name>A0A6P6YIN7_DERPT</name>
<dbReference type="KEGG" id="dpte:113798409"/>
<reference evidence="2" key="1">
    <citation type="submission" date="2025-08" db="UniProtKB">
        <authorList>
            <consortium name="RefSeq"/>
        </authorList>
    </citation>
    <scope>IDENTIFICATION</scope>
    <source>
        <strain evidence="2">Airmid</strain>
    </source>
</reference>